<dbReference type="OrthoDB" id="798298at2"/>
<dbReference type="InterPro" id="IPR001296">
    <property type="entry name" value="Glyco_trans_1"/>
</dbReference>
<protein>
    <submittedName>
        <fullName evidence="3">Glycosyltransferase involved in cell wall biosynthesis</fullName>
    </submittedName>
</protein>
<dbReference type="Gene3D" id="3.40.50.2000">
    <property type="entry name" value="Glycogen Phosphorylase B"/>
    <property type="match status" value="2"/>
</dbReference>
<evidence type="ECO:0000313" key="3">
    <source>
        <dbReference type="EMBL" id="MBP1839524.1"/>
    </source>
</evidence>
<dbReference type="PANTHER" id="PTHR12526:SF630">
    <property type="entry name" value="GLYCOSYLTRANSFERASE"/>
    <property type="match status" value="1"/>
</dbReference>
<dbReference type="Proteomes" id="UP001231587">
    <property type="component" value="Unassembled WGS sequence"/>
</dbReference>
<name>A0A9X1CBV4_9FLAO</name>
<dbReference type="SUPFAM" id="SSF53756">
    <property type="entry name" value="UDP-Glycosyltransferase/glycogen phosphorylase"/>
    <property type="match status" value="1"/>
</dbReference>
<dbReference type="EMBL" id="JAGGJQ010000003">
    <property type="protein sequence ID" value="MBP1839524.1"/>
    <property type="molecule type" value="Genomic_DNA"/>
</dbReference>
<evidence type="ECO:0000259" key="2">
    <source>
        <dbReference type="Pfam" id="PF13439"/>
    </source>
</evidence>
<keyword evidence="6" id="KW-1185">Reference proteome</keyword>
<dbReference type="Pfam" id="PF13439">
    <property type="entry name" value="Glyco_transf_4"/>
    <property type="match status" value="1"/>
</dbReference>
<evidence type="ECO:0000313" key="6">
    <source>
        <dbReference type="Proteomes" id="UP001231587"/>
    </source>
</evidence>
<dbReference type="GO" id="GO:0016757">
    <property type="term" value="F:glycosyltransferase activity"/>
    <property type="evidence" value="ECO:0007669"/>
    <property type="project" value="InterPro"/>
</dbReference>
<gene>
    <name evidence="3" type="ORF">J2Z56_001435</name>
    <name evidence="4" type="ORF">J2Z57_001261</name>
</gene>
<sequence>MQSNNKKICIVASSLGKGGAERSSAQLSIMLQNLGYDVHVVIVLNHVDFEFKGTLLNLGVLKDKDDSSLGRLQRLQVFRRYLKTHSFDLIIDGRSRVEALREFLISKWVYAGIPVVYVLHCYQISKAFTPYAWLNSYLYKNEHMVAVSESAAKHCKKVLGLHHVQYIYNGFDFETLNLNANALQENNLGIENYIIFFGRIHEEPKNLKLLLNAYKQSILIAKNVKLLIVGDGPDLKSIQDYVVKLNLIDHVIFKGFTINPYPYVKYARFTMLTSRHEGFPMVIPEALGLGTPVISVDCKSGPSEVITTGENGLLVENFNVKAISQAMNSLILDETLYQTCKSNAKESVARFSVKNITNDWKQLLDKILFQQ</sequence>
<dbReference type="PANTHER" id="PTHR12526">
    <property type="entry name" value="GLYCOSYLTRANSFERASE"/>
    <property type="match status" value="1"/>
</dbReference>
<feature type="domain" description="Glycosyltransferase subfamily 4-like N-terminal" evidence="2">
    <location>
        <begin position="18"/>
        <end position="174"/>
    </location>
</feature>
<proteinExistence type="predicted"/>
<dbReference type="AlphaFoldDB" id="A0A9X1CBV4"/>
<dbReference type="EMBL" id="JAUSUU010000003">
    <property type="protein sequence ID" value="MDQ0334828.1"/>
    <property type="molecule type" value="Genomic_DNA"/>
</dbReference>
<organism evidence="3 5">
    <name type="scientific">Formosa algae</name>
    <dbReference type="NCBI Taxonomy" id="225843"/>
    <lineage>
        <taxon>Bacteria</taxon>
        <taxon>Pseudomonadati</taxon>
        <taxon>Bacteroidota</taxon>
        <taxon>Flavobacteriia</taxon>
        <taxon>Flavobacteriales</taxon>
        <taxon>Flavobacteriaceae</taxon>
        <taxon>Formosa</taxon>
    </lineage>
</organism>
<dbReference type="RefSeq" id="WP_069727778.1">
    <property type="nucleotide sequence ID" value="NZ_JAGGJQ010000003.1"/>
</dbReference>
<dbReference type="CDD" id="cd03811">
    <property type="entry name" value="GT4_GT28_WabH-like"/>
    <property type="match status" value="1"/>
</dbReference>
<evidence type="ECO:0000259" key="1">
    <source>
        <dbReference type="Pfam" id="PF00534"/>
    </source>
</evidence>
<evidence type="ECO:0000313" key="4">
    <source>
        <dbReference type="EMBL" id="MDQ0334828.1"/>
    </source>
</evidence>
<dbReference type="Proteomes" id="UP001138672">
    <property type="component" value="Unassembled WGS sequence"/>
</dbReference>
<comment type="caution">
    <text evidence="3">The sequence shown here is derived from an EMBL/GenBank/DDBJ whole genome shotgun (WGS) entry which is preliminary data.</text>
</comment>
<evidence type="ECO:0000313" key="5">
    <source>
        <dbReference type="Proteomes" id="UP001138672"/>
    </source>
</evidence>
<reference evidence="3" key="1">
    <citation type="submission" date="2021-03" db="EMBL/GenBank/DDBJ databases">
        <title>Genomic Encyclopedia of Type Strains, Phase IV (KMG-IV): sequencing the most valuable type-strain genomes for metagenomic binning, comparative biology and taxonomic classification.</title>
        <authorList>
            <person name="Goeker M."/>
        </authorList>
    </citation>
    <scope>NUCLEOTIDE SEQUENCE</scope>
    <source>
        <strain evidence="3">DSM 15523</strain>
        <strain evidence="4 6">DSM 16476</strain>
    </source>
</reference>
<dbReference type="Pfam" id="PF00534">
    <property type="entry name" value="Glycos_transf_1"/>
    <property type="match status" value="1"/>
</dbReference>
<dbReference type="InterPro" id="IPR028098">
    <property type="entry name" value="Glyco_trans_4-like_N"/>
</dbReference>
<accession>A0A9X1CBV4</accession>
<feature type="domain" description="Glycosyl transferase family 1" evidence="1">
    <location>
        <begin position="191"/>
        <end position="346"/>
    </location>
</feature>